<evidence type="ECO:0000256" key="2">
    <source>
        <dbReference type="PIRSR" id="PIRSR016184-1"/>
    </source>
</evidence>
<accession>A0AAE3QPB8</accession>
<evidence type="ECO:0000313" key="4">
    <source>
        <dbReference type="Proteomes" id="UP001241110"/>
    </source>
</evidence>
<dbReference type="Pfam" id="PF02567">
    <property type="entry name" value="PhzC-PhzF"/>
    <property type="match status" value="1"/>
</dbReference>
<comment type="caution">
    <text evidence="3">The sequence shown here is derived from an EMBL/GenBank/DDBJ whole genome shotgun (WGS) entry which is preliminary data.</text>
</comment>
<gene>
    <name evidence="3" type="ORF">QNI16_07885</name>
</gene>
<dbReference type="RefSeq" id="WP_313977039.1">
    <property type="nucleotide sequence ID" value="NZ_JASJOS010000003.1"/>
</dbReference>
<dbReference type="Gene3D" id="3.10.310.10">
    <property type="entry name" value="Diaminopimelate Epimerase, Chain A, domain 1"/>
    <property type="match status" value="2"/>
</dbReference>
<dbReference type="AlphaFoldDB" id="A0AAE3QPB8"/>
<dbReference type="PIRSF" id="PIRSF016184">
    <property type="entry name" value="PhzC_PhzF"/>
    <property type="match status" value="1"/>
</dbReference>
<evidence type="ECO:0000256" key="1">
    <source>
        <dbReference type="ARBA" id="ARBA00008270"/>
    </source>
</evidence>
<organism evidence="3 4">
    <name type="scientific">Xanthocytophaga flava</name>
    <dbReference type="NCBI Taxonomy" id="3048013"/>
    <lineage>
        <taxon>Bacteria</taxon>
        <taxon>Pseudomonadati</taxon>
        <taxon>Bacteroidota</taxon>
        <taxon>Cytophagia</taxon>
        <taxon>Cytophagales</taxon>
        <taxon>Rhodocytophagaceae</taxon>
        <taxon>Xanthocytophaga</taxon>
    </lineage>
</organism>
<dbReference type="GO" id="GO:0016853">
    <property type="term" value="F:isomerase activity"/>
    <property type="evidence" value="ECO:0007669"/>
    <property type="project" value="TreeGrafter"/>
</dbReference>
<dbReference type="NCBIfam" id="TIGR00654">
    <property type="entry name" value="PhzF_family"/>
    <property type="match status" value="1"/>
</dbReference>
<proteinExistence type="inferred from homology"/>
<reference evidence="3" key="1">
    <citation type="submission" date="2023-05" db="EMBL/GenBank/DDBJ databases">
        <authorList>
            <person name="Zhang X."/>
        </authorList>
    </citation>
    <scope>NUCLEOTIDE SEQUENCE</scope>
    <source>
        <strain evidence="3">YF14B1</strain>
    </source>
</reference>
<dbReference type="PANTHER" id="PTHR13774:SF32">
    <property type="entry name" value="ANTISENSE-ENHANCING SEQUENCE 1"/>
    <property type="match status" value="1"/>
</dbReference>
<dbReference type="SUPFAM" id="SSF54506">
    <property type="entry name" value="Diaminopimelate epimerase-like"/>
    <property type="match status" value="1"/>
</dbReference>
<dbReference type="GO" id="GO:0005737">
    <property type="term" value="C:cytoplasm"/>
    <property type="evidence" value="ECO:0007669"/>
    <property type="project" value="TreeGrafter"/>
</dbReference>
<name>A0AAE3QPB8_9BACT</name>
<sequence>MQIPFHIVDVFAEKKYEGNQLAVFEHEGQLNKIQMLAIAKEINFAETTFINRAVDSSNGFEVRIFTPDQELPFAGHPTLGTAYIIREEILKQSVAQVVLSLQVGVIPVDFIDNVLWMQQINPSFGQAYSKDEVADFLGLTPDDILSDFPVEEVSTGILFQIVPLRNLAALKSIQVDLAKFLRFLQYYNRHMGTSRMGCMVFTQETYEPDNHISSRMFYPMNNSMVEDAATGSANGCLLAYLLKNQVLGKNSLQIRVEQGYAMSRPSLLYHDGKRLGRDQYTIRIGGKVQKVSHGWWDV</sequence>
<dbReference type="Proteomes" id="UP001241110">
    <property type="component" value="Unassembled WGS sequence"/>
</dbReference>
<comment type="similarity">
    <text evidence="1">Belongs to the PhzF family.</text>
</comment>
<dbReference type="EMBL" id="JASJOS010000003">
    <property type="protein sequence ID" value="MDJ1480399.1"/>
    <property type="molecule type" value="Genomic_DNA"/>
</dbReference>
<evidence type="ECO:0000313" key="3">
    <source>
        <dbReference type="EMBL" id="MDJ1480399.1"/>
    </source>
</evidence>
<dbReference type="InterPro" id="IPR003719">
    <property type="entry name" value="Phenazine_PhzF-like"/>
</dbReference>
<protein>
    <submittedName>
        <fullName evidence="3">PhzF family phenazine biosynthesis protein</fullName>
    </submittedName>
</protein>
<dbReference type="PANTHER" id="PTHR13774">
    <property type="entry name" value="PHENAZINE BIOSYNTHESIS PROTEIN"/>
    <property type="match status" value="1"/>
</dbReference>
<feature type="active site" evidence="2">
    <location>
        <position position="46"/>
    </location>
</feature>